<feature type="region of interest" description="Disordered" evidence="1">
    <location>
        <begin position="1"/>
        <end position="165"/>
    </location>
</feature>
<sequence>MRSSPGAGAVGMLMRPDGTGHDDGIAARAPRRGIPARAPRRGHPGGPAPRGGTQVHLDGARDGTRGGGARQAGCLGWLLGTIRGTPVPGATEGDEDDGGDAPIQGTTGTAGSPGRHRLRGPGGRAAGDLPRQSREPAPGHRSRRRLRHPADPGRGAAARPLILPHSIARARARHLSPRRRAW</sequence>
<dbReference type="GO" id="GO:0016301">
    <property type="term" value="F:kinase activity"/>
    <property type="evidence" value="ECO:0007669"/>
    <property type="project" value="UniProtKB-KW"/>
</dbReference>
<reference evidence="2 3" key="1">
    <citation type="submission" date="2014-02" db="EMBL/GenBank/DDBJ databases">
        <title>Genome sequence of Brachybacterium phenoliresistens strain W13A50.</title>
        <authorList>
            <person name="Wang X."/>
        </authorList>
    </citation>
    <scope>NUCLEOTIDE SEQUENCE [LARGE SCALE GENOMIC DNA]</scope>
    <source>
        <strain evidence="2 3">W13A50</strain>
    </source>
</reference>
<keyword evidence="2" id="KW-0418">Kinase</keyword>
<evidence type="ECO:0000313" key="3">
    <source>
        <dbReference type="Proteomes" id="UP000023067"/>
    </source>
</evidence>
<keyword evidence="3" id="KW-1185">Reference proteome</keyword>
<proteinExistence type="predicted"/>
<dbReference type="HOGENOM" id="CLU_1479385_0_0_11"/>
<organism evidence="2 3">
    <name type="scientific">Brachybacterium phenoliresistens</name>
    <dbReference type="NCBI Taxonomy" id="396014"/>
    <lineage>
        <taxon>Bacteria</taxon>
        <taxon>Bacillati</taxon>
        <taxon>Actinomycetota</taxon>
        <taxon>Actinomycetes</taxon>
        <taxon>Micrococcales</taxon>
        <taxon>Dermabacteraceae</taxon>
        <taxon>Brachybacterium</taxon>
    </lineage>
</organism>
<dbReference type="EMBL" id="JDYK01000006">
    <property type="protein sequence ID" value="EWS81610.1"/>
    <property type="molecule type" value="Genomic_DNA"/>
</dbReference>
<name>Z9JTC2_9MICO</name>
<dbReference type="AlphaFoldDB" id="Z9JTC2"/>
<evidence type="ECO:0000256" key="1">
    <source>
        <dbReference type="SAM" id="MobiDB-lite"/>
    </source>
</evidence>
<accession>Z9JTC2</accession>
<gene>
    <name evidence="2" type="ORF">BF93_15655</name>
</gene>
<comment type="caution">
    <text evidence="2">The sequence shown here is derived from an EMBL/GenBank/DDBJ whole genome shotgun (WGS) entry which is preliminary data.</text>
</comment>
<feature type="compositionally biased region" description="Low complexity" evidence="1">
    <location>
        <begin position="26"/>
        <end position="37"/>
    </location>
</feature>
<dbReference type="STRING" id="396014.BF93_15655"/>
<evidence type="ECO:0000313" key="2">
    <source>
        <dbReference type="EMBL" id="EWS81610.1"/>
    </source>
</evidence>
<dbReference type="Proteomes" id="UP000023067">
    <property type="component" value="Unassembled WGS sequence"/>
</dbReference>
<keyword evidence="2" id="KW-0808">Transferase</keyword>
<protein>
    <submittedName>
        <fullName evidence="2">Histidine kinase</fullName>
    </submittedName>
</protein>